<feature type="domain" description="Glycoside hydrolase family 2 immunoglobulin-like beta-sandwich" evidence="8">
    <location>
        <begin position="219"/>
        <end position="314"/>
    </location>
</feature>
<evidence type="ECO:0000256" key="4">
    <source>
        <dbReference type="ARBA" id="ARBA00022801"/>
    </source>
</evidence>
<evidence type="ECO:0000256" key="6">
    <source>
        <dbReference type="RuleBase" id="RU361154"/>
    </source>
</evidence>
<dbReference type="GO" id="GO:0004566">
    <property type="term" value="F:beta-glucuronidase activity"/>
    <property type="evidence" value="ECO:0007669"/>
    <property type="project" value="UniProtKB-EC"/>
</dbReference>
<dbReference type="Pfam" id="PF02837">
    <property type="entry name" value="Glyco_hydro_2_N"/>
    <property type="match status" value="1"/>
</dbReference>
<dbReference type="Proteomes" id="UP001207408">
    <property type="component" value="Unassembled WGS sequence"/>
</dbReference>
<sequence>MYHKLYHNNKWVLFIMLTCLVSSLPLYAGDFSIAKPKDIALSPIQNSYRDKICLNGIWNFKKDSANQGESQQWYNGLNHFRQIAVPGSWNEQFTDMRDYMAWGWYETETYIPRSWKNDKIYIRVNDATYAAKIWVNGKAVGEHEGCHVPFAFELNNYINWEASNRITIKVENILKPERVPTGEVPGSAFGNFPNANYDFFPYAGLNRSVELYSVPSVASIHDITVRPDFEGTTGFMNVEIEQKGALSSGKIIVEGFGKKIEKSVSFTEGKAKTKVDIPDVHLWSPETPDLYDVTVQLSQNGKVVDSYTLKTGVRTVGVTENEILLNGKPVFLNGFGKHEDFPINGRGSAYPVMVKDFELMKWTGANSFRTTHYPYDEEYYHMADREGIMVIGETPAVGLYFAGDSVQLSKRQKTCKQYIQEMIYRDKNHPSIIMWCVANEPSDKATLGFSVMRKTKEEKERMKNMFAESFSLAKSLDPTRLVMYVGVMMGPKEWFELTDVIAINRYYGWYTAPGDAETGGYVVGKEIDKLHKQFKKPCMITEFGADTYPGCHDEQAEMFSEEYQVEFIKAYLDVADERPYVTGMHVWNFADFKTSQAIFRFGGFNYKGVFTRDRKPKMAAHYLRERWMNSNQNK</sequence>
<keyword evidence="12" id="KW-1185">Reference proteome</keyword>
<keyword evidence="7" id="KW-0732">Signal</keyword>
<dbReference type="AlphaFoldDB" id="A0AAE3MBJ3"/>
<dbReference type="NCBIfam" id="NF007538">
    <property type="entry name" value="PRK10150.1"/>
    <property type="match status" value="1"/>
</dbReference>
<dbReference type="InterPro" id="IPR013783">
    <property type="entry name" value="Ig-like_fold"/>
</dbReference>
<evidence type="ECO:0000256" key="7">
    <source>
        <dbReference type="SAM" id="SignalP"/>
    </source>
</evidence>
<evidence type="ECO:0000256" key="2">
    <source>
        <dbReference type="ARBA" id="ARBA00012761"/>
    </source>
</evidence>
<dbReference type="GO" id="GO:0005975">
    <property type="term" value="P:carbohydrate metabolic process"/>
    <property type="evidence" value="ECO:0007669"/>
    <property type="project" value="InterPro"/>
</dbReference>
<proteinExistence type="inferred from homology"/>
<dbReference type="InterPro" id="IPR008979">
    <property type="entry name" value="Galactose-bd-like_sf"/>
</dbReference>
<protein>
    <recommendedName>
        <fullName evidence="3">Beta-glucuronidase</fullName>
        <ecNumber evidence="2">3.2.1.31</ecNumber>
    </recommendedName>
</protein>
<reference evidence="11" key="1">
    <citation type="submission" date="2022-10" db="EMBL/GenBank/DDBJ databases">
        <authorList>
            <person name="Yu W.X."/>
        </authorList>
    </citation>
    <scope>NUCLEOTIDE SEQUENCE</scope>
    <source>
        <strain evidence="11">D04</strain>
    </source>
</reference>
<organism evidence="11 12">
    <name type="scientific">Plebeiibacterium marinum</name>
    <dbReference type="NCBI Taxonomy" id="2992111"/>
    <lineage>
        <taxon>Bacteria</taxon>
        <taxon>Pseudomonadati</taxon>
        <taxon>Bacteroidota</taxon>
        <taxon>Bacteroidia</taxon>
        <taxon>Marinilabiliales</taxon>
        <taxon>Marinilabiliaceae</taxon>
        <taxon>Plebeiibacterium</taxon>
    </lineage>
</organism>
<dbReference type="Gene3D" id="2.60.120.260">
    <property type="entry name" value="Galactose-binding domain-like"/>
    <property type="match status" value="1"/>
</dbReference>
<keyword evidence="4 6" id="KW-0378">Hydrolase</keyword>
<dbReference type="InterPro" id="IPR006102">
    <property type="entry name" value="Ig-like_GH2"/>
</dbReference>
<dbReference type="Gene3D" id="2.60.40.10">
    <property type="entry name" value="Immunoglobulins"/>
    <property type="match status" value="1"/>
</dbReference>
<evidence type="ECO:0000313" key="11">
    <source>
        <dbReference type="EMBL" id="MCW3804524.1"/>
    </source>
</evidence>
<comment type="caution">
    <text evidence="11">The sequence shown here is derived from an EMBL/GenBank/DDBJ whole genome shotgun (WGS) entry which is preliminary data.</text>
</comment>
<dbReference type="InterPro" id="IPR006101">
    <property type="entry name" value="Glyco_hydro_2"/>
</dbReference>
<comment type="similarity">
    <text evidence="1 6">Belongs to the glycosyl hydrolase 2 family.</text>
</comment>
<gene>
    <name evidence="11" type="primary">uidA</name>
    <name evidence="11" type="ORF">OM074_02740</name>
</gene>
<dbReference type="FunFam" id="3.20.20.80:FF:000080">
    <property type="entry name" value="Beta-glucuronidase UidA"/>
    <property type="match status" value="1"/>
</dbReference>
<dbReference type="EMBL" id="JAPDPI010000003">
    <property type="protein sequence ID" value="MCW3804524.1"/>
    <property type="molecule type" value="Genomic_DNA"/>
</dbReference>
<dbReference type="Pfam" id="PF02836">
    <property type="entry name" value="Glyco_hydro_2_C"/>
    <property type="match status" value="1"/>
</dbReference>
<feature type="chain" id="PRO_5041900935" description="Beta-glucuronidase" evidence="7">
    <location>
        <begin position="29"/>
        <end position="634"/>
    </location>
</feature>
<dbReference type="EC" id="3.2.1.31" evidence="2"/>
<dbReference type="SUPFAM" id="SSF51445">
    <property type="entry name" value="(Trans)glycosidases"/>
    <property type="match status" value="1"/>
</dbReference>
<name>A0AAE3MBJ3_9BACT</name>
<keyword evidence="5 6" id="KW-0326">Glycosidase</keyword>
<dbReference type="SUPFAM" id="SSF49303">
    <property type="entry name" value="beta-Galactosidase/glucuronidase domain"/>
    <property type="match status" value="1"/>
</dbReference>
<dbReference type="PRINTS" id="PR00132">
    <property type="entry name" value="GLHYDRLASE2"/>
</dbReference>
<dbReference type="PANTHER" id="PTHR10066">
    <property type="entry name" value="BETA-GLUCURONIDASE"/>
    <property type="match status" value="1"/>
</dbReference>
<dbReference type="InterPro" id="IPR023230">
    <property type="entry name" value="Glyco_hydro_2_CS"/>
</dbReference>
<evidence type="ECO:0000256" key="1">
    <source>
        <dbReference type="ARBA" id="ARBA00007401"/>
    </source>
</evidence>
<dbReference type="Pfam" id="PF00703">
    <property type="entry name" value="Glyco_hydro_2"/>
    <property type="match status" value="1"/>
</dbReference>
<feature type="domain" description="Glycoside hydrolase family 2 catalytic" evidence="9">
    <location>
        <begin position="316"/>
        <end position="629"/>
    </location>
</feature>
<evidence type="ECO:0000259" key="10">
    <source>
        <dbReference type="Pfam" id="PF02837"/>
    </source>
</evidence>
<dbReference type="InterPro" id="IPR006104">
    <property type="entry name" value="Glyco_hydro_2_N"/>
</dbReference>
<dbReference type="GO" id="GO:0019391">
    <property type="term" value="P:glucuronoside catabolic process"/>
    <property type="evidence" value="ECO:0007669"/>
    <property type="project" value="TreeGrafter"/>
</dbReference>
<evidence type="ECO:0000259" key="9">
    <source>
        <dbReference type="Pfam" id="PF02836"/>
    </source>
</evidence>
<feature type="domain" description="Glycosyl hydrolases family 2 sugar binding" evidence="10">
    <location>
        <begin position="54"/>
        <end position="215"/>
    </location>
</feature>
<dbReference type="InterPro" id="IPR017853">
    <property type="entry name" value="GH"/>
</dbReference>
<evidence type="ECO:0000256" key="5">
    <source>
        <dbReference type="ARBA" id="ARBA00023295"/>
    </source>
</evidence>
<evidence type="ECO:0000256" key="3">
    <source>
        <dbReference type="ARBA" id="ARBA00016205"/>
    </source>
</evidence>
<evidence type="ECO:0000259" key="8">
    <source>
        <dbReference type="Pfam" id="PF00703"/>
    </source>
</evidence>
<dbReference type="RefSeq" id="WP_301197745.1">
    <property type="nucleotide sequence ID" value="NZ_JAPDPI010000003.1"/>
</dbReference>
<dbReference type="GO" id="GO:0030246">
    <property type="term" value="F:carbohydrate binding"/>
    <property type="evidence" value="ECO:0007669"/>
    <property type="project" value="TreeGrafter"/>
</dbReference>
<dbReference type="InterPro" id="IPR036156">
    <property type="entry name" value="Beta-gal/glucu_dom_sf"/>
</dbReference>
<dbReference type="PROSITE" id="PS00719">
    <property type="entry name" value="GLYCOSYL_HYDROL_F2_1"/>
    <property type="match status" value="1"/>
</dbReference>
<accession>A0AAE3MBJ3</accession>
<dbReference type="SUPFAM" id="SSF49785">
    <property type="entry name" value="Galactose-binding domain-like"/>
    <property type="match status" value="1"/>
</dbReference>
<evidence type="ECO:0000313" key="12">
    <source>
        <dbReference type="Proteomes" id="UP001207408"/>
    </source>
</evidence>
<dbReference type="InterPro" id="IPR006103">
    <property type="entry name" value="Glyco_hydro_2_cat"/>
</dbReference>
<feature type="signal peptide" evidence="7">
    <location>
        <begin position="1"/>
        <end position="28"/>
    </location>
</feature>
<dbReference type="Gene3D" id="3.20.20.80">
    <property type="entry name" value="Glycosidases"/>
    <property type="match status" value="1"/>
</dbReference>
<dbReference type="PANTHER" id="PTHR10066:SF67">
    <property type="entry name" value="BETA-GLUCURONIDASE"/>
    <property type="match status" value="1"/>
</dbReference>